<name>A0A429ZSN1_9ENTE</name>
<dbReference type="Proteomes" id="UP000287239">
    <property type="component" value="Unassembled WGS sequence"/>
</dbReference>
<keyword evidence="2" id="KW-1185">Reference proteome</keyword>
<sequence length="108" mass="13158">MKQTKPFYKNKRWINKRNIILRRDEYTCQESKRYGPGIQGDTVHHIFPLDTYPDLAYVNWNLICMSNKYHNKMHDRLTNEITALGEKWQKRRETEFKNKFGSPPTYKF</sequence>
<dbReference type="RefSeq" id="WP_126778927.1">
    <property type="nucleotide sequence ID" value="NZ_NGJU01000006.1"/>
</dbReference>
<dbReference type="AlphaFoldDB" id="A0A429ZSN1"/>
<dbReference type="EMBL" id="NGJU01000006">
    <property type="protein sequence ID" value="RST96648.1"/>
    <property type="molecule type" value="Genomic_DNA"/>
</dbReference>
<reference evidence="1 2" key="1">
    <citation type="submission" date="2017-05" db="EMBL/GenBank/DDBJ databases">
        <title>Vagococcus spp. assemblies.</title>
        <authorList>
            <person name="Gulvik C.A."/>
        </authorList>
    </citation>
    <scope>NUCLEOTIDE SEQUENCE [LARGE SCALE GENOMIC DNA]</scope>
    <source>
        <strain evidence="1 2">NCFB 2777</strain>
    </source>
</reference>
<proteinExistence type="predicted"/>
<protein>
    <submittedName>
        <fullName evidence="1">Nuclease</fullName>
    </submittedName>
</protein>
<gene>
    <name evidence="1" type="ORF">CBF35_05295</name>
</gene>
<organism evidence="1 2">
    <name type="scientific">Vagococcus salmoninarum</name>
    <dbReference type="NCBI Taxonomy" id="2739"/>
    <lineage>
        <taxon>Bacteria</taxon>
        <taxon>Bacillati</taxon>
        <taxon>Bacillota</taxon>
        <taxon>Bacilli</taxon>
        <taxon>Lactobacillales</taxon>
        <taxon>Enterococcaceae</taxon>
        <taxon>Vagococcus</taxon>
    </lineage>
</organism>
<comment type="caution">
    <text evidence="1">The sequence shown here is derived from an EMBL/GenBank/DDBJ whole genome shotgun (WGS) entry which is preliminary data.</text>
</comment>
<evidence type="ECO:0000313" key="1">
    <source>
        <dbReference type="EMBL" id="RST96648.1"/>
    </source>
</evidence>
<evidence type="ECO:0000313" key="2">
    <source>
        <dbReference type="Proteomes" id="UP000287239"/>
    </source>
</evidence>
<dbReference type="GeneID" id="98567778"/>
<dbReference type="Gene3D" id="1.10.30.50">
    <property type="match status" value="1"/>
</dbReference>
<dbReference type="OrthoDB" id="962665at2"/>
<accession>A0A429ZSN1</accession>